<dbReference type="PANTHER" id="PTHR21137">
    <property type="entry name" value="ODORANT RECEPTOR"/>
    <property type="match status" value="1"/>
</dbReference>
<keyword evidence="3 10" id="KW-0716">Sensory transduction</keyword>
<evidence type="ECO:0000256" key="10">
    <source>
        <dbReference type="RuleBase" id="RU351113"/>
    </source>
</evidence>
<keyword evidence="8 10" id="KW-0675">Receptor</keyword>
<dbReference type="GO" id="GO:0005549">
    <property type="term" value="F:odorant binding"/>
    <property type="evidence" value="ECO:0007669"/>
    <property type="project" value="InterPro"/>
</dbReference>
<keyword evidence="5 10" id="KW-0552">Olfaction</keyword>
<evidence type="ECO:0000313" key="11">
    <source>
        <dbReference type="EMBL" id="JAI18021.1"/>
    </source>
</evidence>
<evidence type="ECO:0000256" key="7">
    <source>
        <dbReference type="ARBA" id="ARBA00023136"/>
    </source>
</evidence>
<dbReference type="PANTHER" id="PTHR21137:SF35">
    <property type="entry name" value="ODORANT RECEPTOR 19A-RELATED"/>
    <property type="match status" value="1"/>
</dbReference>
<evidence type="ECO:0000256" key="8">
    <source>
        <dbReference type="ARBA" id="ARBA00023170"/>
    </source>
</evidence>
<keyword evidence="4 10" id="KW-0812">Transmembrane</keyword>
<dbReference type="GO" id="GO:0004984">
    <property type="term" value="F:olfactory receptor activity"/>
    <property type="evidence" value="ECO:0007669"/>
    <property type="project" value="InterPro"/>
</dbReference>
<dbReference type="GO" id="GO:0005886">
    <property type="term" value="C:plasma membrane"/>
    <property type="evidence" value="ECO:0007669"/>
    <property type="project" value="UniProtKB-SubCell"/>
</dbReference>
<keyword evidence="9 10" id="KW-0807">Transducer</keyword>
<protein>
    <recommendedName>
        <fullName evidence="10">Odorant receptor</fullName>
    </recommendedName>
</protein>
<feature type="transmembrane region" description="Helical" evidence="10">
    <location>
        <begin position="287"/>
        <end position="307"/>
    </location>
</feature>
<evidence type="ECO:0000256" key="5">
    <source>
        <dbReference type="ARBA" id="ARBA00022725"/>
    </source>
</evidence>
<dbReference type="GO" id="GO:0007165">
    <property type="term" value="P:signal transduction"/>
    <property type="evidence" value="ECO:0007669"/>
    <property type="project" value="UniProtKB-KW"/>
</dbReference>
<feature type="transmembrane region" description="Helical" evidence="10">
    <location>
        <begin position="121"/>
        <end position="140"/>
    </location>
</feature>
<evidence type="ECO:0000256" key="1">
    <source>
        <dbReference type="ARBA" id="ARBA00004651"/>
    </source>
</evidence>
<feature type="transmembrane region" description="Helical" evidence="10">
    <location>
        <begin position="36"/>
        <end position="59"/>
    </location>
</feature>
<comment type="subcellular location">
    <subcellularLocation>
        <location evidence="1 10">Cell membrane</location>
        <topology evidence="1 10">Multi-pass membrane protein</topology>
    </subcellularLocation>
</comment>
<evidence type="ECO:0000256" key="9">
    <source>
        <dbReference type="ARBA" id="ARBA00023224"/>
    </source>
</evidence>
<accession>A0A0K8TUS2</accession>
<dbReference type="EMBL" id="GCVX01000209">
    <property type="protein sequence ID" value="JAI18021.1"/>
    <property type="molecule type" value="Transcribed_RNA"/>
</dbReference>
<name>A0A0K8TUS2_EPIPO</name>
<keyword evidence="7 10" id="KW-0472">Membrane</keyword>
<comment type="caution">
    <text evidence="10">Lacks conserved residue(s) required for the propagation of feature annotation.</text>
</comment>
<dbReference type="Pfam" id="PF02949">
    <property type="entry name" value="7tm_6"/>
    <property type="match status" value="1"/>
</dbReference>
<reference evidence="11" key="1">
    <citation type="journal article" date="2015" name="PLoS ONE">
        <title>The Peripheral Olfactory Repertoire of the Lightbrown Apple Moth, Epiphyas postvittana.</title>
        <authorList>
            <person name="Corcoran J.A."/>
            <person name="Jordan M.D."/>
            <person name="Thrimawithana A.H."/>
            <person name="Crowhurst R.N."/>
            <person name="Newcomb R.D."/>
        </authorList>
    </citation>
    <scope>NUCLEOTIDE SEQUENCE</scope>
</reference>
<keyword evidence="6 10" id="KW-1133">Transmembrane helix</keyword>
<feature type="transmembrane region" description="Helical" evidence="10">
    <location>
        <begin position="251"/>
        <end position="275"/>
    </location>
</feature>
<dbReference type="InterPro" id="IPR004117">
    <property type="entry name" value="7tm6_olfct_rcpt"/>
</dbReference>
<sequence>MKPVSECFKISFFVLIVAGVWYPPSLENSRYVRLVNIYRVLAMITICIGMLSIQFVYFFTVVGVDLDKTIDATALFTFVGHLFKALTVIKNRKRINELFKTIDDEEDKDELMQNMATKLSLVSKIYNGGAGLTAVMWNLIPFTKPTLTLPFYYPDLPSNSPWFVSWYTYQSIILIINGVAQTSADHVFGGLMAFAATQLKLLQHKLETIGRKETELDVTADQKEQDDYNKAVSCVRFHLKIIRVVDELTSIFGAAAFGQFVLAAPLLCLSAFILTTSSDRTEIMTRLLYFGCISGQLFFYCFCGNMIKTESDRVATAAYNCSWESTSVRTQKTLKLLILRGQKTMSVVAGNLFELSMVTFGALLKSSYSFFAVLNKKHDD</sequence>
<organism evidence="11">
    <name type="scientific">Epiphyas postvittana</name>
    <name type="common">Light brown apple moth</name>
    <dbReference type="NCBI Taxonomy" id="65032"/>
    <lineage>
        <taxon>Eukaryota</taxon>
        <taxon>Metazoa</taxon>
        <taxon>Ecdysozoa</taxon>
        <taxon>Arthropoda</taxon>
        <taxon>Hexapoda</taxon>
        <taxon>Insecta</taxon>
        <taxon>Pterygota</taxon>
        <taxon>Neoptera</taxon>
        <taxon>Endopterygota</taxon>
        <taxon>Lepidoptera</taxon>
        <taxon>Glossata</taxon>
        <taxon>Ditrysia</taxon>
        <taxon>Tortricoidea</taxon>
        <taxon>Tortricidae</taxon>
        <taxon>Tortricinae</taxon>
        <taxon>Epiphyas</taxon>
    </lineage>
</organism>
<feature type="transmembrane region" description="Helical" evidence="10">
    <location>
        <begin position="355"/>
        <end position="374"/>
    </location>
</feature>
<dbReference type="AlphaFoldDB" id="A0A0K8TUS2"/>
<proteinExistence type="inferred from homology"/>
<evidence type="ECO:0000256" key="3">
    <source>
        <dbReference type="ARBA" id="ARBA00022606"/>
    </source>
</evidence>
<comment type="similarity">
    <text evidence="10">Belongs to the insect chemoreceptor superfamily. Heteromeric odorant receptor channel (TC 1.A.69) family.</text>
</comment>
<keyword evidence="2" id="KW-1003">Cell membrane</keyword>
<evidence type="ECO:0000256" key="6">
    <source>
        <dbReference type="ARBA" id="ARBA00022989"/>
    </source>
</evidence>
<evidence type="ECO:0000256" key="4">
    <source>
        <dbReference type="ARBA" id="ARBA00022692"/>
    </source>
</evidence>
<evidence type="ECO:0000256" key="2">
    <source>
        <dbReference type="ARBA" id="ARBA00022475"/>
    </source>
</evidence>